<comment type="caution">
    <text evidence="1">The sequence shown here is derived from an EMBL/GenBank/DDBJ whole genome shotgun (WGS) entry which is preliminary data.</text>
</comment>
<gene>
    <name evidence="1" type="ORF">E3U43_012178</name>
</gene>
<reference evidence="1" key="1">
    <citation type="submission" date="2018-11" db="EMBL/GenBank/DDBJ databases">
        <title>The sequence and de novo assembly of Larimichthys crocea genome using PacBio and Hi-C technologies.</title>
        <authorList>
            <person name="Xu P."/>
            <person name="Chen B."/>
            <person name="Zhou Z."/>
            <person name="Ke Q."/>
            <person name="Wu Y."/>
            <person name="Bai H."/>
            <person name="Pu F."/>
        </authorList>
    </citation>
    <scope>NUCLEOTIDE SEQUENCE</scope>
    <source>
        <tissue evidence="1">Muscle</tissue>
    </source>
</reference>
<dbReference type="EMBL" id="CM011675">
    <property type="protein sequence ID" value="TMS21913.1"/>
    <property type="molecule type" value="Genomic_DNA"/>
</dbReference>
<dbReference type="Proteomes" id="UP000793456">
    <property type="component" value="Chromosome II"/>
</dbReference>
<organism evidence="1 2">
    <name type="scientific">Larimichthys crocea</name>
    <name type="common">Large yellow croaker</name>
    <name type="synonym">Pseudosciaena crocea</name>
    <dbReference type="NCBI Taxonomy" id="215358"/>
    <lineage>
        <taxon>Eukaryota</taxon>
        <taxon>Metazoa</taxon>
        <taxon>Chordata</taxon>
        <taxon>Craniata</taxon>
        <taxon>Vertebrata</taxon>
        <taxon>Euteleostomi</taxon>
        <taxon>Actinopterygii</taxon>
        <taxon>Neopterygii</taxon>
        <taxon>Teleostei</taxon>
        <taxon>Neoteleostei</taxon>
        <taxon>Acanthomorphata</taxon>
        <taxon>Eupercaria</taxon>
        <taxon>Sciaenidae</taxon>
        <taxon>Larimichthys</taxon>
    </lineage>
</organism>
<keyword evidence="2" id="KW-1185">Reference proteome</keyword>
<proteinExistence type="predicted"/>
<protein>
    <submittedName>
        <fullName evidence="1">Uncharacterized protein</fullName>
    </submittedName>
</protein>
<sequence length="656" mass="72806">MAQPQEAARRRWSRHETKVNIGVAYGRWRQLMRDKGFQSHAEVACFLLYSYERRHSAAPCHSAASAGTDSDFIAEVTEIIDFEQSLDDGCLAEEDVDENVFNDPVNSVLDLACDGSPHCHQKDGAEDDDSDDENLPSICIRTGGALQRAPSIDRLPVIGIDETVHDQPAYEDPPDEPRPPSQDAALPGPQQVLSEETLIGAKASIVYEDCLRQLASFLVLPVEKCSGGVKTGETCDCVAPFEINIAYKGTATSVEWLFGTKTCVFFCNYSFRRLYRKYGRTYSMYSLKSEKSYGYISELQARIVKKRISGAVKTEAKGLGLMPRMHAQTQLRRDLGLTASCPQMDDHTYCSAQEQAAEPDPPSLKRRKLQEVKRNRDRRRQKTRVNIGVAFSRWKSLMREKCFQNDSEVACFLLHSYEKGNLFPAAARRVPTIGDLSGSDSDEHVTAEAAEAPIIEQSLHDTSRVKDMADSVIDWAEDGSPLYQPKDGAEDNDSSDDENLPSICIRTGGALQRAPSIDRLPVIGIDETVHDQPAYEDPPDEPRPPSQDAALPGPQQVLSEETLIGAKASIVYEDCLRQLASFLVLPVEKCSGGMKTGETCDCVAPFEINIAYKGTATSVEWAAKKKGQSILLTWLKDIVNHFWWCCKTADTTQQFL</sequence>
<evidence type="ECO:0000313" key="1">
    <source>
        <dbReference type="EMBL" id="TMS21913.1"/>
    </source>
</evidence>
<accession>A0ACD3RR58</accession>
<evidence type="ECO:0000313" key="2">
    <source>
        <dbReference type="Proteomes" id="UP000793456"/>
    </source>
</evidence>
<feature type="non-terminal residue" evidence="1">
    <location>
        <position position="656"/>
    </location>
</feature>
<name>A0ACD3RR58_LARCR</name>